<dbReference type="Pfam" id="PF14703">
    <property type="entry name" value="PHM7_cyt"/>
    <property type="match status" value="1"/>
</dbReference>
<protein>
    <recommendedName>
        <fullName evidence="1">CSC1/OSCA1-like cytosolic domain-containing protein</fullName>
    </recommendedName>
</protein>
<evidence type="ECO:0000313" key="2">
    <source>
        <dbReference type="EMBL" id="KAG8562218.1"/>
    </source>
</evidence>
<dbReference type="EMBL" id="WNYA01000007">
    <property type="protein sequence ID" value="KAG8562218.1"/>
    <property type="molecule type" value="Genomic_DNA"/>
</dbReference>
<accession>A0AAV7AQA1</accession>
<keyword evidence="3" id="KW-1185">Reference proteome</keyword>
<gene>
    <name evidence="2" type="ORF">GDO81_015618</name>
</gene>
<sequence>MISILTVVLIANTHSHSHARIQSTNRTYPWMVYLYPCETSLPGNASSLPCVMSFIDGNHLIYLLYFNFQVVRTLMVTHIPREISDPSLITKHFHEAYPSCTVTDVQFSYDVRRLMKLDTERRQAMKGRLYFAGRSQKEGRIMIKTHPCARICPCDCCGFQKVR</sequence>
<dbReference type="AlphaFoldDB" id="A0AAV7AQA1"/>
<organism evidence="2 3">
    <name type="scientific">Engystomops pustulosus</name>
    <name type="common">Tungara frog</name>
    <name type="synonym">Physalaemus pustulosus</name>
    <dbReference type="NCBI Taxonomy" id="76066"/>
    <lineage>
        <taxon>Eukaryota</taxon>
        <taxon>Metazoa</taxon>
        <taxon>Chordata</taxon>
        <taxon>Craniata</taxon>
        <taxon>Vertebrata</taxon>
        <taxon>Euteleostomi</taxon>
        <taxon>Amphibia</taxon>
        <taxon>Batrachia</taxon>
        <taxon>Anura</taxon>
        <taxon>Neobatrachia</taxon>
        <taxon>Hyloidea</taxon>
        <taxon>Leptodactylidae</taxon>
        <taxon>Leiuperinae</taxon>
        <taxon>Engystomops</taxon>
    </lineage>
</organism>
<comment type="caution">
    <text evidence="2">The sequence shown here is derived from an EMBL/GenBank/DDBJ whole genome shotgun (WGS) entry which is preliminary data.</text>
</comment>
<proteinExistence type="predicted"/>
<dbReference type="Proteomes" id="UP000824782">
    <property type="component" value="Unassembled WGS sequence"/>
</dbReference>
<feature type="domain" description="CSC1/OSCA1-like cytosolic" evidence="1">
    <location>
        <begin position="72"/>
        <end position="162"/>
    </location>
</feature>
<reference evidence="2" key="1">
    <citation type="thesis" date="2020" institute="ProQuest LLC" country="789 East Eisenhower Parkway, Ann Arbor, MI, USA">
        <title>Comparative Genomics and Chromosome Evolution.</title>
        <authorList>
            <person name="Mudd A.B."/>
        </authorList>
    </citation>
    <scope>NUCLEOTIDE SEQUENCE</scope>
    <source>
        <strain evidence="2">237g6f4</strain>
        <tissue evidence="2">Blood</tissue>
    </source>
</reference>
<dbReference type="InterPro" id="IPR027815">
    <property type="entry name" value="CSC1/OSCA1-like_cyt"/>
</dbReference>
<evidence type="ECO:0000313" key="3">
    <source>
        <dbReference type="Proteomes" id="UP000824782"/>
    </source>
</evidence>
<name>A0AAV7AQA1_ENGPU</name>
<evidence type="ECO:0000259" key="1">
    <source>
        <dbReference type="Pfam" id="PF14703"/>
    </source>
</evidence>